<proteinExistence type="inferred from homology"/>
<comment type="similarity">
    <text evidence="3">Belongs to the GRAS family.</text>
</comment>
<comment type="caution">
    <text evidence="3">Lacks conserved residue(s) required for the propagation of feature annotation.</text>
</comment>
<comment type="caution">
    <text evidence="5">The sequence shown here is derived from an EMBL/GenBank/DDBJ whole genome shotgun (WGS) entry which is preliminary data.</text>
</comment>
<organism evidence="5 6">
    <name type="scientific">Stephania yunnanensis</name>
    <dbReference type="NCBI Taxonomy" id="152371"/>
    <lineage>
        <taxon>Eukaryota</taxon>
        <taxon>Viridiplantae</taxon>
        <taxon>Streptophyta</taxon>
        <taxon>Embryophyta</taxon>
        <taxon>Tracheophyta</taxon>
        <taxon>Spermatophyta</taxon>
        <taxon>Magnoliopsida</taxon>
        <taxon>Ranunculales</taxon>
        <taxon>Menispermaceae</taxon>
        <taxon>Menispermoideae</taxon>
        <taxon>Cissampelideae</taxon>
        <taxon>Stephania</taxon>
    </lineage>
</organism>
<gene>
    <name evidence="5" type="ORF">Syun_004996</name>
</gene>
<dbReference type="PROSITE" id="PS50985">
    <property type="entry name" value="GRAS"/>
    <property type="match status" value="1"/>
</dbReference>
<dbReference type="Proteomes" id="UP001420932">
    <property type="component" value="Unassembled WGS sequence"/>
</dbReference>
<feature type="compositionally biased region" description="Low complexity" evidence="4">
    <location>
        <begin position="81"/>
        <end position="96"/>
    </location>
</feature>
<evidence type="ECO:0000313" key="5">
    <source>
        <dbReference type="EMBL" id="KAK9164094.1"/>
    </source>
</evidence>
<evidence type="ECO:0000256" key="3">
    <source>
        <dbReference type="PROSITE-ProRule" id="PRU01191"/>
    </source>
</evidence>
<keyword evidence="6" id="KW-1185">Reference proteome</keyword>
<feature type="region of interest" description="Disordered" evidence="4">
    <location>
        <begin position="75"/>
        <end position="96"/>
    </location>
</feature>
<dbReference type="AlphaFoldDB" id="A0AAP0Q319"/>
<evidence type="ECO:0000256" key="4">
    <source>
        <dbReference type="SAM" id="MobiDB-lite"/>
    </source>
</evidence>
<protein>
    <recommendedName>
        <fullName evidence="7">Scarecrow-like protein 15</fullName>
    </recommendedName>
</protein>
<dbReference type="Pfam" id="PF03514">
    <property type="entry name" value="GRAS"/>
    <property type="match status" value="1"/>
</dbReference>
<feature type="region of interest" description="SAW" evidence="3">
    <location>
        <begin position="365"/>
        <end position="434"/>
    </location>
</feature>
<evidence type="ECO:0000256" key="2">
    <source>
        <dbReference type="ARBA" id="ARBA00023163"/>
    </source>
</evidence>
<dbReference type="PANTHER" id="PTHR31636">
    <property type="entry name" value="OSJNBA0084A10.13 PROTEIN-RELATED"/>
    <property type="match status" value="1"/>
</dbReference>
<reference evidence="5 6" key="1">
    <citation type="submission" date="2024-01" db="EMBL/GenBank/DDBJ databases">
        <title>Genome assemblies of Stephania.</title>
        <authorList>
            <person name="Yang L."/>
        </authorList>
    </citation>
    <scope>NUCLEOTIDE SEQUENCE [LARGE SCALE GENOMIC DNA]</scope>
    <source>
        <strain evidence="5">YNDBR</strain>
        <tissue evidence="5">Leaf</tissue>
    </source>
</reference>
<dbReference type="InterPro" id="IPR005202">
    <property type="entry name" value="TF_GRAS"/>
</dbReference>
<evidence type="ECO:0008006" key="7">
    <source>
        <dbReference type="Google" id="ProtNLM"/>
    </source>
</evidence>
<feature type="short sequence motif" description="VHIID" evidence="3">
    <location>
        <begin position="171"/>
        <end position="175"/>
    </location>
</feature>
<accession>A0AAP0Q319</accession>
<evidence type="ECO:0000313" key="6">
    <source>
        <dbReference type="Proteomes" id="UP001420932"/>
    </source>
</evidence>
<dbReference type="EMBL" id="JBBNAF010000002">
    <property type="protein sequence ID" value="KAK9164094.1"/>
    <property type="molecule type" value="Genomic_DNA"/>
</dbReference>
<keyword evidence="1" id="KW-0805">Transcription regulation</keyword>
<name>A0AAP0Q319_9MAGN</name>
<keyword evidence="2" id="KW-0804">Transcription</keyword>
<evidence type="ECO:0000256" key="1">
    <source>
        <dbReference type="ARBA" id="ARBA00023015"/>
    </source>
</evidence>
<sequence>MALSLCLQVKDDYPSFALQSFFIDTNAARGGLDIPAMEDMFEVLQLQENQEGVAKFSLNIALSIRRIQRLAPRPTDIGAAQSTPPQQSQQQQQQQQLEKPLLRSALHFKEALQSLLSGSTATAATTTTSSSDTIQKIRAYKSFSEVSPITTFANFTANQALLETLDSAMFLHIIDFDIGFGCHWPSFIQELASKSSSRGLHSPNLRITAVVPDDSSLEANLVKDNLHQFAHDLGIHFQIDFVFFRSSPFNLLHSLSSLRILNSEILAVNLSPAIFRHLGPSASAADFLRFLRRIAPRITVFVDSDGWRDASAGGGVHSFRRNFVNGVQFYSVLLESLDAVCNGNLDLVRRIERYLIQPRILAAVAAAAGGCVVPWRDLFSGLGMTPVAFSQFTDTHAEWLVRRTQVRNFHVAKRQGEMLLCWHGRVLVSTSVWRC</sequence>